<evidence type="ECO:0000313" key="1">
    <source>
        <dbReference type="EMBL" id="QMT01704.1"/>
    </source>
</evidence>
<dbReference type="AlphaFoldDB" id="A0A7D7QHY0"/>
<dbReference type="EMBL" id="CP059491">
    <property type="protein sequence ID" value="QMT01704.1"/>
    <property type="molecule type" value="Genomic_DNA"/>
</dbReference>
<sequence>MAITTDRGALTFTFPALGPDARLHVTFQRTPRTPDLTERTGLVGDGTLRLAQGSPAGDAHAVIPMWQSEAAWVDFTSPHQHPFLVMLGVDGINAISGEEFTGTPDFEAGDYIEVPTQPTLASYRVPTGDNRQFVAPSTHTPEGLHSDGSLLQLTVIPMRADAWARRRRHTSTTPGTCVLCDISRAEQARAQPRTTVPRVVGPLESTDTWHPTTRETAAFRIVNSVTWEALTGRTLRRAPLTCPDYTSRRLPWYPGYGETIQHSTPR</sequence>
<reference evidence="2" key="1">
    <citation type="submission" date="2020-07" db="EMBL/GenBank/DDBJ databases">
        <title>novel species isolated from the respiratory tract of Marmot.</title>
        <authorList>
            <person name="Zhang G."/>
        </authorList>
    </citation>
    <scope>NUCLEOTIDE SEQUENCE [LARGE SCALE GENOMIC DNA]</scope>
    <source>
        <strain evidence="2">686</strain>
    </source>
</reference>
<proteinExistence type="predicted"/>
<organism evidence="1 2">
    <name type="scientific">Gordonia jinghuaiqii</name>
    <dbReference type="NCBI Taxonomy" id="2758710"/>
    <lineage>
        <taxon>Bacteria</taxon>
        <taxon>Bacillati</taxon>
        <taxon>Actinomycetota</taxon>
        <taxon>Actinomycetes</taxon>
        <taxon>Mycobacteriales</taxon>
        <taxon>Gordoniaceae</taxon>
        <taxon>Gordonia</taxon>
    </lineage>
</organism>
<protein>
    <submittedName>
        <fullName evidence="1">Uncharacterized protein</fullName>
    </submittedName>
</protein>
<keyword evidence="2" id="KW-1185">Reference proteome</keyword>
<name>A0A7D7QHY0_9ACTN</name>
<evidence type="ECO:0000313" key="2">
    <source>
        <dbReference type="Proteomes" id="UP000515663"/>
    </source>
</evidence>
<dbReference type="Proteomes" id="UP000515663">
    <property type="component" value="Chromosome"/>
</dbReference>
<accession>A0A7D7QHY0</accession>
<gene>
    <name evidence="1" type="ORF">H1R19_00350</name>
</gene>
<dbReference type="KEGG" id="gji:H1R19_00350"/>
<dbReference type="RefSeq" id="WP_188330663.1">
    <property type="nucleotide sequence ID" value="NZ_CP059491.1"/>
</dbReference>